<keyword evidence="10" id="KW-1185">Reference proteome</keyword>
<evidence type="ECO:0000256" key="1">
    <source>
        <dbReference type="ARBA" id="ARBA00004202"/>
    </source>
</evidence>
<keyword evidence="6 9" id="KW-0067">ATP-binding</keyword>
<dbReference type="Proteomes" id="UP001597114">
    <property type="component" value="Unassembled WGS sequence"/>
</dbReference>
<dbReference type="InterPro" id="IPR050388">
    <property type="entry name" value="ABC_Ni/Peptide_Import"/>
</dbReference>
<evidence type="ECO:0000313" key="9">
    <source>
        <dbReference type="EMBL" id="MFD1521623.1"/>
    </source>
</evidence>
<protein>
    <submittedName>
        <fullName evidence="9">ABC transporter ATP-binding protein</fullName>
    </submittedName>
</protein>
<accession>A0ABW4F256</accession>
<keyword evidence="5" id="KW-0547">Nucleotide-binding</keyword>
<dbReference type="Gene3D" id="3.40.50.300">
    <property type="entry name" value="P-loop containing nucleotide triphosphate hydrolases"/>
    <property type="match status" value="1"/>
</dbReference>
<dbReference type="SUPFAM" id="SSF52540">
    <property type="entry name" value="P-loop containing nucleoside triphosphate hydrolases"/>
    <property type="match status" value="1"/>
</dbReference>
<dbReference type="CDD" id="cd03257">
    <property type="entry name" value="ABC_NikE_OppD_transporters"/>
    <property type="match status" value="1"/>
</dbReference>
<keyword evidence="4" id="KW-1003">Cell membrane</keyword>
<evidence type="ECO:0000256" key="3">
    <source>
        <dbReference type="ARBA" id="ARBA00022448"/>
    </source>
</evidence>
<dbReference type="PANTHER" id="PTHR43297">
    <property type="entry name" value="OLIGOPEPTIDE TRANSPORT ATP-BINDING PROTEIN APPD"/>
    <property type="match status" value="1"/>
</dbReference>
<dbReference type="Pfam" id="PF00005">
    <property type="entry name" value="ABC_tran"/>
    <property type="match status" value="1"/>
</dbReference>
<dbReference type="InterPro" id="IPR017871">
    <property type="entry name" value="ABC_transporter-like_CS"/>
</dbReference>
<dbReference type="NCBIfam" id="TIGR01727">
    <property type="entry name" value="oligo_HPY"/>
    <property type="match status" value="1"/>
</dbReference>
<dbReference type="EMBL" id="JBHUCO010000037">
    <property type="protein sequence ID" value="MFD1521623.1"/>
    <property type="molecule type" value="Genomic_DNA"/>
</dbReference>
<dbReference type="SMART" id="SM00382">
    <property type="entry name" value="AAA"/>
    <property type="match status" value="1"/>
</dbReference>
<evidence type="ECO:0000259" key="8">
    <source>
        <dbReference type="PROSITE" id="PS50893"/>
    </source>
</evidence>
<keyword evidence="7" id="KW-0472">Membrane</keyword>
<name>A0ABW4F256_9PSEU</name>
<keyword evidence="3" id="KW-0813">Transport</keyword>
<reference evidence="10" key="1">
    <citation type="journal article" date="2019" name="Int. J. Syst. Evol. Microbiol.">
        <title>The Global Catalogue of Microorganisms (GCM) 10K type strain sequencing project: providing services to taxonomists for standard genome sequencing and annotation.</title>
        <authorList>
            <consortium name="The Broad Institute Genomics Platform"/>
            <consortium name="The Broad Institute Genome Sequencing Center for Infectious Disease"/>
            <person name="Wu L."/>
            <person name="Ma J."/>
        </authorList>
    </citation>
    <scope>NUCLEOTIDE SEQUENCE [LARGE SCALE GENOMIC DNA]</scope>
    <source>
        <strain evidence="10">CCM 7043</strain>
    </source>
</reference>
<dbReference type="InterPro" id="IPR003593">
    <property type="entry name" value="AAA+_ATPase"/>
</dbReference>
<evidence type="ECO:0000256" key="5">
    <source>
        <dbReference type="ARBA" id="ARBA00022741"/>
    </source>
</evidence>
<dbReference type="PANTHER" id="PTHR43297:SF2">
    <property type="entry name" value="DIPEPTIDE TRANSPORT ATP-BINDING PROTEIN DPPD"/>
    <property type="match status" value="1"/>
</dbReference>
<feature type="domain" description="ABC transporter" evidence="8">
    <location>
        <begin position="20"/>
        <end position="270"/>
    </location>
</feature>
<comment type="caution">
    <text evidence="9">The sequence shown here is derived from an EMBL/GenBank/DDBJ whole genome shotgun (WGS) entry which is preliminary data.</text>
</comment>
<evidence type="ECO:0000256" key="2">
    <source>
        <dbReference type="ARBA" id="ARBA00005417"/>
    </source>
</evidence>
<gene>
    <name evidence="9" type="ORF">ACFSJD_29285</name>
</gene>
<dbReference type="GO" id="GO:0005524">
    <property type="term" value="F:ATP binding"/>
    <property type="evidence" value="ECO:0007669"/>
    <property type="project" value="UniProtKB-KW"/>
</dbReference>
<dbReference type="PROSITE" id="PS50893">
    <property type="entry name" value="ABC_TRANSPORTER_2"/>
    <property type="match status" value="1"/>
</dbReference>
<dbReference type="InterPro" id="IPR003439">
    <property type="entry name" value="ABC_transporter-like_ATP-bd"/>
</dbReference>
<organism evidence="9 10">
    <name type="scientific">Pseudonocardia yunnanensis</name>
    <dbReference type="NCBI Taxonomy" id="58107"/>
    <lineage>
        <taxon>Bacteria</taxon>
        <taxon>Bacillati</taxon>
        <taxon>Actinomycetota</taxon>
        <taxon>Actinomycetes</taxon>
        <taxon>Pseudonocardiales</taxon>
        <taxon>Pseudonocardiaceae</taxon>
        <taxon>Pseudonocardia</taxon>
    </lineage>
</organism>
<evidence type="ECO:0000256" key="7">
    <source>
        <dbReference type="ARBA" id="ARBA00023136"/>
    </source>
</evidence>
<comment type="similarity">
    <text evidence="2">Belongs to the ABC transporter superfamily.</text>
</comment>
<evidence type="ECO:0000256" key="4">
    <source>
        <dbReference type="ARBA" id="ARBA00022475"/>
    </source>
</evidence>
<dbReference type="Pfam" id="PF08352">
    <property type="entry name" value="oligo_HPY"/>
    <property type="match status" value="1"/>
</dbReference>
<dbReference type="InterPro" id="IPR027417">
    <property type="entry name" value="P-loop_NTPase"/>
</dbReference>
<sequence length="362" mass="39274">MRKETERVRARTVKDGHALLEVHDLQVEIPLPRGRLHAVRGVSLQVDAGEAVGVVGESGSGKSLTLRALLGLLPHPARLTGGSILLDGVDVTGLPERRRRQVLTEAMSMVFQDSLTALNPVMRVGDQIAEVPRRRFGMSRSEAHARAVELMDRVGIPDPEKRFRAYPHELSGGMRQRVCIAIALSAAPRLILADEPTTALDVTIQAQVLDVIDTLRRDEQLGLVLVSHDLAVISQTCSRVYVMYAGRVVESGEIRAVLTGPRHPYSFALLRSVPDPDAPVHRLLTIPGQPPSLTAAHSGCSFAPRCAFAQEQCTAEEGDPGLVPVAAGESAEGHHDSACLRWETAPEWDDTSLPVDALERRS</sequence>
<dbReference type="RefSeq" id="WP_344724042.1">
    <property type="nucleotide sequence ID" value="NZ_BAAAUS010000024.1"/>
</dbReference>
<evidence type="ECO:0000313" key="10">
    <source>
        <dbReference type="Proteomes" id="UP001597114"/>
    </source>
</evidence>
<dbReference type="PROSITE" id="PS00211">
    <property type="entry name" value="ABC_TRANSPORTER_1"/>
    <property type="match status" value="1"/>
</dbReference>
<dbReference type="InterPro" id="IPR013563">
    <property type="entry name" value="Oligopep_ABC_C"/>
</dbReference>
<comment type="subcellular location">
    <subcellularLocation>
        <location evidence="1">Cell membrane</location>
        <topology evidence="1">Peripheral membrane protein</topology>
    </subcellularLocation>
</comment>
<evidence type="ECO:0000256" key="6">
    <source>
        <dbReference type="ARBA" id="ARBA00022840"/>
    </source>
</evidence>
<proteinExistence type="inferred from homology"/>